<dbReference type="EMBL" id="CADCVX010000443">
    <property type="protein sequence ID" value="CAA9525246.1"/>
    <property type="molecule type" value="Genomic_DNA"/>
</dbReference>
<evidence type="ECO:0000313" key="1">
    <source>
        <dbReference type="EMBL" id="CAA9525246.1"/>
    </source>
</evidence>
<protein>
    <recommendedName>
        <fullName evidence="2">DUF4440 domain-containing protein</fullName>
    </recommendedName>
</protein>
<organism evidence="1">
    <name type="scientific">uncultured Sphingomonadaceae bacterium</name>
    <dbReference type="NCBI Taxonomy" id="169976"/>
    <lineage>
        <taxon>Bacteria</taxon>
        <taxon>Pseudomonadati</taxon>
        <taxon>Pseudomonadota</taxon>
        <taxon>Alphaproteobacteria</taxon>
        <taxon>Sphingomonadales</taxon>
        <taxon>Sphingomonadaceae</taxon>
        <taxon>environmental samples</taxon>
    </lineage>
</organism>
<name>A0A6J4TJ45_9SPHN</name>
<proteinExistence type="predicted"/>
<accession>A0A6J4TJ45</accession>
<gene>
    <name evidence="1" type="ORF">AVDCRST_MAG91-2454</name>
</gene>
<dbReference type="Gene3D" id="3.10.450.50">
    <property type="match status" value="1"/>
</dbReference>
<dbReference type="AlphaFoldDB" id="A0A6J4TJ45"/>
<dbReference type="SUPFAM" id="SSF54427">
    <property type="entry name" value="NTF2-like"/>
    <property type="match status" value="1"/>
</dbReference>
<sequence>MDEQAADHRAIRDLIDRQFASMSWSVGGGPDTALFKSDFVPDSPLYPSARPVSVQSLDEFTERMGKLARTTLPSFLERVIGTQILVFGNVAVAAAAGEQTDNEGEINRVVEMLLLVKDGGHWKVAAQAWDNETSGTPIPDELLVHH</sequence>
<evidence type="ECO:0008006" key="2">
    <source>
        <dbReference type="Google" id="ProtNLM"/>
    </source>
</evidence>
<reference evidence="1" key="1">
    <citation type="submission" date="2020-02" db="EMBL/GenBank/DDBJ databases">
        <authorList>
            <person name="Meier V. D."/>
        </authorList>
    </citation>
    <scope>NUCLEOTIDE SEQUENCE</scope>
    <source>
        <strain evidence="1">AVDCRST_MAG91</strain>
    </source>
</reference>
<dbReference type="InterPro" id="IPR032710">
    <property type="entry name" value="NTF2-like_dom_sf"/>
</dbReference>